<dbReference type="AlphaFoldDB" id="A0A2W7CBJ1"/>
<accession>A0A2W7CBJ1</accession>
<sequence length="65" mass="6980">MDRPTAAGVAPGALDRVVRRVERQIVGVRHCQLSLMRFLISIPEMLRLANAGIGVNGGYGAFSQS</sequence>
<keyword evidence="2" id="KW-1185">Reference proteome</keyword>
<organism evidence="1 2">
    <name type="scientific">Mesorhizobium kowhaii</name>
    <dbReference type="NCBI Taxonomy" id="1300272"/>
    <lineage>
        <taxon>Bacteria</taxon>
        <taxon>Pseudomonadati</taxon>
        <taxon>Pseudomonadota</taxon>
        <taxon>Alphaproteobacteria</taxon>
        <taxon>Hyphomicrobiales</taxon>
        <taxon>Phyllobacteriaceae</taxon>
        <taxon>Mesorhizobium</taxon>
    </lineage>
</organism>
<name>A0A2W7CBJ1_9HYPH</name>
<evidence type="ECO:0000313" key="2">
    <source>
        <dbReference type="Proteomes" id="UP000248616"/>
    </source>
</evidence>
<reference evidence="2" key="1">
    <citation type="submission" date="2017-03" db="EMBL/GenBank/DDBJ databases">
        <authorList>
            <person name="Safronova V.I."/>
            <person name="Sazanova A.L."/>
            <person name="Chirak E.R."/>
        </authorList>
    </citation>
    <scope>NUCLEOTIDE SEQUENCE [LARGE SCALE GENOMIC DNA]</scope>
    <source>
        <strain evidence="2">Ach-343</strain>
    </source>
</reference>
<comment type="caution">
    <text evidence="1">The sequence shown here is derived from an EMBL/GenBank/DDBJ whole genome shotgun (WGS) entry which is preliminary data.</text>
</comment>
<protein>
    <submittedName>
        <fullName evidence="1">Uncharacterized protein</fullName>
    </submittedName>
</protein>
<gene>
    <name evidence="1" type="ORF">B5V02_06780</name>
</gene>
<dbReference type="Proteomes" id="UP000248616">
    <property type="component" value="Unassembled WGS sequence"/>
</dbReference>
<evidence type="ECO:0000313" key="1">
    <source>
        <dbReference type="EMBL" id="PZV39641.1"/>
    </source>
</evidence>
<proteinExistence type="predicted"/>
<dbReference type="EMBL" id="MZXV01000013">
    <property type="protein sequence ID" value="PZV39641.1"/>
    <property type="molecule type" value="Genomic_DNA"/>
</dbReference>